<proteinExistence type="predicted"/>
<comment type="caution">
    <text evidence="1">The sequence shown here is derived from an EMBL/GenBank/DDBJ whole genome shotgun (WGS) entry which is preliminary data.</text>
</comment>
<dbReference type="OrthoDB" id="2409204at2759"/>
<organism evidence="1 2">
    <name type="scientific">Dentiscutata erythropus</name>
    <dbReference type="NCBI Taxonomy" id="1348616"/>
    <lineage>
        <taxon>Eukaryota</taxon>
        <taxon>Fungi</taxon>
        <taxon>Fungi incertae sedis</taxon>
        <taxon>Mucoromycota</taxon>
        <taxon>Glomeromycotina</taxon>
        <taxon>Glomeromycetes</taxon>
        <taxon>Diversisporales</taxon>
        <taxon>Gigasporaceae</taxon>
        <taxon>Dentiscutata</taxon>
    </lineage>
</organism>
<keyword evidence="2" id="KW-1185">Reference proteome</keyword>
<protein>
    <submittedName>
        <fullName evidence="1">4179_t:CDS:1</fullName>
    </submittedName>
</protein>
<accession>A0A9N9P4V3</accession>
<dbReference type="Proteomes" id="UP000789405">
    <property type="component" value="Unassembled WGS sequence"/>
</dbReference>
<evidence type="ECO:0000313" key="1">
    <source>
        <dbReference type="EMBL" id="CAG8791179.1"/>
    </source>
</evidence>
<dbReference type="EMBL" id="CAJVPY010027437">
    <property type="protein sequence ID" value="CAG8791179.1"/>
    <property type="molecule type" value="Genomic_DNA"/>
</dbReference>
<feature type="non-terminal residue" evidence="1">
    <location>
        <position position="1"/>
    </location>
</feature>
<feature type="non-terminal residue" evidence="1">
    <location>
        <position position="67"/>
    </location>
</feature>
<sequence length="67" mass="7711">HRKIESEFMQKLMTNNQIISLTASIPKIKGVELLENRSSAGSLLETDNFSFDKLHQFLLNIYNVQES</sequence>
<reference evidence="1" key="1">
    <citation type="submission" date="2021-06" db="EMBL/GenBank/DDBJ databases">
        <authorList>
            <person name="Kallberg Y."/>
            <person name="Tangrot J."/>
            <person name="Rosling A."/>
        </authorList>
    </citation>
    <scope>NUCLEOTIDE SEQUENCE</scope>
    <source>
        <strain evidence="1">MA453B</strain>
    </source>
</reference>
<gene>
    <name evidence="1" type="ORF">DERYTH_LOCUS21464</name>
</gene>
<evidence type="ECO:0000313" key="2">
    <source>
        <dbReference type="Proteomes" id="UP000789405"/>
    </source>
</evidence>
<name>A0A9N9P4V3_9GLOM</name>
<dbReference type="AlphaFoldDB" id="A0A9N9P4V3"/>